<keyword evidence="2" id="KW-1185">Reference proteome</keyword>
<dbReference type="STRING" id="679926.Mpet_0094"/>
<dbReference type="GeneID" id="58788788"/>
<accession>E1RDY4</accession>
<dbReference type="OrthoDB" id="372878at2157"/>
<dbReference type="HOGENOM" id="CLU_201191_0_0_2"/>
<reference evidence="1 2" key="1">
    <citation type="journal article" date="2010" name="Stand. Genomic Sci.">
        <title>Complete genome sequence of Methanoplanus petrolearius type strain (SEBR 4847).</title>
        <authorList>
            <person name="Brambilla E."/>
            <person name="Djao O.D."/>
            <person name="Daligault H."/>
            <person name="Lapidus A."/>
            <person name="Lucas S."/>
            <person name="Hammon N."/>
            <person name="Nolan M."/>
            <person name="Tice H."/>
            <person name="Cheng J.F."/>
            <person name="Han C."/>
            <person name="Tapia R."/>
            <person name="Goodwin L."/>
            <person name="Pitluck S."/>
            <person name="Liolios K."/>
            <person name="Ivanova N."/>
            <person name="Mavromatis K."/>
            <person name="Mikhailova N."/>
            <person name="Pati A."/>
            <person name="Chen A."/>
            <person name="Palaniappan K."/>
            <person name="Land M."/>
            <person name="Hauser L."/>
            <person name="Chang Y.J."/>
            <person name="Jeffries C.D."/>
            <person name="Rohde M."/>
            <person name="Spring S."/>
            <person name="Sikorski J."/>
            <person name="Goker M."/>
            <person name="Woyke T."/>
            <person name="Bristow J."/>
            <person name="Eisen J.A."/>
            <person name="Markowitz V."/>
            <person name="Hugenholtz P."/>
            <person name="Kyrpides N.C."/>
            <person name="Klenk H.P."/>
        </authorList>
    </citation>
    <scope>NUCLEOTIDE SEQUENCE [LARGE SCALE GENOMIC DNA]</scope>
    <source>
        <strain evidence="2">DSM 11571 / OCM 486 / SEBR 4847</strain>
    </source>
</reference>
<sequence length="57" mass="6494">MYAKLNDEKIKKIKDLESDLGVYLLAEQRFKDLSAADLKTLQDMEKKMGAVLVAYEA</sequence>
<gene>
    <name evidence="1" type="ordered locus">Mpet_0094</name>
</gene>
<evidence type="ECO:0000313" key="1">
    <source>
        <dbReference type="EMBL" id="ADN34875.1"/>
    </source>
</evidence>
<dbReference type="EMBL" id="CP002117">
    <property type="protein sequence ID" value="ADN34875.1"/>
    <property type="molecule type" value="Genomic_DNA"/>
</dbReference>
<dbReference type="RefSeq" id="WP_013328054.1">
    <property type="nucleotide sequence ID" value="NC_014507.1"/>
</dbReference>
<evidence type="ECO:0000313" key="2">
    <source>
        <dbReference type="Proteomes" id="UP000006565"/>
    </source>
</evidence>
<protein>
    <submittedName>
        <fullName evidence="1">Uncharacterized protein</fullName>
    </submittedName>
</protein>
<dbReference type="Proteomes" id="UP000006565">
    <property type="component" value="Chromosome"/>
</dbReference>
<organism evidence="1 2">
    <name type="scientific">Methanolacinia petrolearia (strain DSM 11571 / OCM 486 / SEBR 4847)</name>
    <name type="common">Methanoplanus petrolearius</name>
    <dbReference type="NCBI Taxonomy" id="679926"/>
    <lineage>
        <taxon>Archaea</taxon>
        <taxon>Methanobacteriati</taxon>
        <taxon>Methanobacteriota</taxon>
        <taxon>Stenosarchaea group</taxon>
        <taxon>Methanomicrobia</taxon>
        <taxon>Methanomicrobiales</taxon>
        <taxon>Methanomicrobiaceae</taxon>
        <taxon>Methanolacinia</taxon>
    </lineage>
</organism>
<dbReference type="eggNOG" id="arCOG10372">
    <property type="taxonomic scope" value="Archaea"/>
</dbReference>
<name>E1RDY4_METP4</name>
<proteinExistence type="predicted"/>
<dbReference type="AlphaFoldDB" id="E1RDY4"/>
<dbReference type="KEGG" id="mpi:Mpet_0094"/>